<proteinExistence type="predicted"/>
<comment type="caution">
    <text evidence="2">The sequence shown here is derived from an EMBL/GenBank/DDBJ whole genome shotgun (WGS) entry which is preliminary data.</text>
</comment>
<protein>
    <submittedName>
        <fullName evidence="2">Uncharacterized protein</fullName>
    </submittedName>
</protein>
<feature type="region of interest" description="Disordered" evidence="1">
    <location>
        <begin position="1"/>
        <end position="46"/>
    </location>
</feature>
<feature type="compositionally biased region" description="Basic and acidic residues" evidence="1">
    <location>
        <begin position="15"/>
        <end position="32"/>
    </location>
</feature>
<dbReference type="AlphaFoldDB" id="A0A834MC63"/>
<dbReference type="Proteomes" id="UP000625711">
    <property type="component" value="Unassembled WGS sequence"/>
</dbReference>
<keyword evidence="3" id="KW-1185">Reference proteome</keyword>
<evidence type="ECO:0000256" key="1">
    <source>
        <dbReference type="SAM" id="MobiDB-lite"/>
    </source>
</evidence>
<evidence type="ECO:0000313" key="3">
    <source>
        <dbReference type="Proteomes" id="UP000625711"/>
    </source>
</evidence>
<dbReference type="EMBL" id="JAACXV010013735">
    <property type="protein sequence ID" value="KAF7272609.1"/>
    <property type="molecule type" value="Genomic_DNA"/>
</dbReference>
<organism evidence="2 3">
    <name type="scientific">Rhynchophorus ferrugineus</name>
    <name type="common">Red palm weevil</name>
    <name type="synonym">Curculio ferrugineus</name>
    <dbReference type="NCBI Taxonomy" id="354439"/>
    <lineage>
        <taxon>Eukaryota</taxon>
        <taxon>Metazoa</taxon>
        <taxon>Ecdysozoa</taxon>
        <taxon>Arthropoda</taxon>
        <taxon>Hexapoda</taxon>
        <taxon>Insecta</taxon>
        <taxon>Pterygota</taxon>
        <taxon>Neoptera</taxon>
        <taxon>Endopterygota</taxon>
        <taxon>Coleoptera</taxon>
        <taxon>Polyphaga</taxon>
        <taxon>Cucujiformia</taxon>
        <taxon>Curculionidae</taxon>
        <taxon>Dryophthorinae</taxon>
        <taxon>Rhynchophorus</taxon>
    </lineage>
</organism>
<evidence type="ECO:0000313" key="2">
    <source>
        <dbReference type="EMBL" id="KAF7272609.1"/>
    </source>
</evidence>
<name>A0A834MC63_RHYFE</name>
<sequence length="194" mass="21933">MAVDRKTTPDPTVVKSEDIERERESGRKRNETGEEIGGTAELSRRRSLRNRMEQIKKQFPQTGSDQCETVYFSLECGCISPRLRYDYPDHRTAIVAPCAFRRSVRVETAKLNLGLRTDRKGLHNFDRGICCEILALEVVLEESRIDHKTGGKEGYAQGIMAMMNITASGGVINEYDDTKAEFNTRLLIVKLTMG</sequence>
<gene>
    <name evidence="2" type="ORF">GWI33_014621</name>
</gene>
<accession>A0A834MC63</accession>
<reference evidence="2" key="1">
    <citation type="submission" date="2020-08" db="EMBL/GenBank/DDBJ databases">
        <title>Genome sequencing and assembly of the red palm weevil Rhynchophorus ferrugineus.</title>
        <authorList>
            <person name="Dias G.B."/>
            <person name="Bergman C.M."/>
            <person name="Manee M."/>
        </authorList>
    </citation>
    <scope>NUCLEOTIDE SEQUENCE</scope>
    <source>
        <strain evidence="2">AA-2017</strain>
        <tissue evidence="2">Whole larva</tissue>
    </source>
</reference>